<comment type="catalytic activity">
    <reaction evidence="1 10">
        <text>a fatty acyl-[ACP] + phosphate = an acyl phosphate + holo-[ACP]</text>
        <dbReference type="Rhea" id="RHEA:42292"/>
        <dbReference type="Rhea" id="RHEA-COMP:9685"/>
        <dbReference type="Rhea" id="RHEA-COMP:14125"/>
        <dbReference type="ChEBI" id="CHEBI:43474"/>
        <dbReference type="ChEBI" id="CHEBI:59918"/>
        <dbReference type="ChEBI" id="CHEBI:64479"/>
        <dbReference type="ChEBI" id="CHEBI:138651"/>
        <dbReference type="EC" id="2.3.1.274"/>
    </reaction>
</comment>
<dbReference type="NCBIfam" id="TIGR00182">
    <property type="entry name" value="plsX"/>
    <property type="match status" value="1"/>
</dbReference>
<dbReference type="RefSeq" id="WP_095335064.1">
    <property type="nucleotide sequence ID" value="NZ_NQNY01000014.1"/>
</dbReference>
<dbReference type="GO" id="GO:0006633">
    <property type="term" value="P:fatty acid biosynthetic process"/>
    <property type="evidence" value="ECO:0007669"/>
    <property type="project" value="UniProtKB-UniRule"/>
</dbReference>
<comment type="pathway">
    <text evidence="10">Lipid metabolism; phospholipid metabolism.</text>
</comment>
<dbReference type="GO" id="GO:0005737">
    <property type="term" value="C:cytoplasm"/>
    <property type="evidence" value="ECO:0007669"/>
    <property type="project" value="UniProtKB-SubCell"/>
</dbReference>
<evidence type="ECO:0000313" key="11">
    <source>
        <dbReference type="EMBL" id="PAK21060.1"/>
    </source>
</evidence>
<reference evidence="12" key="1">
    <citation type="submission" date="2017-08" db="EMBL/GenBank/DDBJ databases">
        <authorList>
            <person name="Alvarez-Ponce D."/>
            <person name="Weitzman C.L."/>
            <person name="Tillett R.L."/>
            <person name="Sandmeier F.C."/>
            <person name="Tracy C.R."/>
        </authorList>
    </citation>
    <scope>NUCLEOTIDE SEQUENCE [LARGE SCALE GENOMIC DNA]</scope>
    <source>
        <strain evidence="12">723</strain>
    </source>
</reference>
<dbReference type="PIRSF" id="PIRSF002465">
    <property type="entry name" value="Phsphlp_syn_PlsX"/>
    <property type="match status" value="1"/>
</dbReference>
<keyword evidence="5 10" id="KW-0443">Lipid metabolism</keyword>
<gene>
    <name evidence="10" type="primary">plsX</name>
    <name evidence="11" type="ORF">CJJ23_03990</name>
</gene>
<dbReference type="SUPFAM" id="SSF53659">
    <property type="entry name" value="Isocitrate/Isopropylmalate dehydrogenase-like"/>
    <property type="match status" value="1"/>
</dbReference>
<evidence type="ECO:0000256" key="7">
    <source>
        <dbReference type="ARBA" id="ARBA00023264"/>
    </source>
</evidence>
<dbReference type="Pfam" id="PF02504">
    <property type="entry name" value="FA_synthesis"/>
    <property type="match status" value="1"/>
</dbReference>
<dbReference type="UniPathway" id="UPA00085"/>
<keyword evidence="6 10" id="KW-0594">Phospholipid biosynthesis</keyword>
<dbReference type="InterPro" id="IPR003664">
    <property type="entry name" value="FA_synthesis"/>
</dbReference>
<evidence type="ECO:0000313" key="12">
    <source>
        <dbReference type="Proteomes" id="UP000216943"/>
    </source>
</evidence>
<keyword evidence="4 10" id="KW-0808">Transferase</keyword>
<sequence length="332" mass="36884">MQKYRLAIDAIGNDLGYQPLVEALETFKEANPNFIFTIVADVEKIKPLFKNFDNLNFINNPEKATLENVSLRQAQKQSSSMKTAFELLKDKKVDAILSAGDTAILLAHSTFVLERLTGVDRPAFMPVFPTINQGQKFLMLDVGANLEVKPSYIYQWAKLAFIFSKNVLGVKIPRLNILNIGTEDYKGFAWHREASQLIEADKTLAPFYKGFLEPRELMNGVTDIIIADGYAGNMVLKSYEGAVKSFGQLIKREITASFMKKMGALILKGAFKNAKNVLDHRNVGGAYVIGVDGLVVKAHGNSDKTAFLGALGQIKNALEKNIIMQFKNAIRE</sequence>
<proteinExistence type="inferred from homology"/>
<keyword evidence="7 10" id="KW-1208">Phospholipid metabolism</keyword>
<organism evidence="11 12">
    <name type="scientific">Mycoplasmopsis agassizii</name>
    <dbReference type="NCBI Taxonomy" id="33922"/>
    <lineage>
        <taxon>Bacteria</taxon>
        <taxon>Bacillati</taxon>
        <taxon>Mycoplasmatota</taxon>
        <taxon>Mycoplasmoidales</taxon>
        <taxon>Metamycoplasmataceae</taxon>
        <taxon>Mycoplasmopsis</taxon>
    </lineage>
</organism>
<dbReference type="GO" id="GO:0043811">
    <property type="term" value="F:phosphate:acyl-[acyl carrier protein] acyltransferase activity"/>
    <property type="evidence" value="ECO:0007669"/>
    <property type="project" value="UniProtKB-UniRule"/>
</dbReference>
<comment type="function">
    <text evidence="10">Catalyzes the reversible formation of acyl-phosphate (acyl-PO(4)) from acyl-[acyl-carrier-protein] (acyl-ACP). This enzyme utilizes acyl-ACP as fatty acyl donor, but not acyl-CoA.</text>
</comment>
<comment type="subunit">
    <text evidence="9 10">Homodimer. Probably interacts with PlsY.</text>
</comment>
<evidence type="ECO:0000256" key="8">
    <source>
        <dbReference type="ARBA" id="ARBA00024069"/>
    </source>
</evidence>
<evidence type="ECO:0000256" key="6">
    <source>
        <dbReference type="ARBA" id="ARBA00023209"/>
    </source>
</evidence>
<dbReference type="EC" id="2.3.1.274" evidence="8 10"/>
<name>A0A269TIP7_9BACT</name>
<dbReference type="AlphaFoldDB" id="A0A269TIP7"/>
<evidence type="ECO:0000256" key="2">
    <source>
        <dbReference type="ARBA" id="ARBA00022490"/>
    </source>
</evidence>
<dbReference type="PANTHER" id="PTHR30100">
    <property type="entry name" value="FATTY ACID/PHOSPHOLIPID SYNTHESIS PROTEIN PLSX"/>
    <property type="match status" value="1"/>
</dbReference>
<protein>
    <recommendedName>
        <fullName evidence="8 10">Phosphate acyltransferase</fullName>
        <ecNumber evidence="8 10">2.3.1.274</ecNumber>
    </recommendedName>
    <alternativeName>
        <fullName evidence="10">Acyl-ACP phosphotransacylase</fullName>
    </alternativeName>
    <alternativeName>
        <fullName evidence="10">Acyl-[acyl-carrier-protein]--phosphate acyltransferase</fullName>
    </alternativeName>
    <alternativeName>
        <fullName evidence="10">Phosphate-acyl-ACP acyltransferase</fullName>
    </alternativeName>
</protein>
<comment type="subcellular location">
    <subcellularLocation>
        <location evidence="10">Cytoplasm</location>
    </subcellularLocation>
    <text evidence="10">Associated with the membrane possibly through PlsY.</text>
</comment>
<comment type="similarity">
    <text evidence="10">Belongs to the PlsX family.</text>
</comment>
<evidence type="ECO:0000256" key="10">
    <source>
        <dbReference type="HAMAP-Rule" id="MF_00019"/>
    </source>
</evidence>
<dbReference type="InterPro" id="IPR012281">
    <property type="entry name" value="Phospholipid_synth_PlsX-like"/>
</dbReference>
<keyword evidence="3 10" id="KW-0444">Lipid biosynthesis</keyword>
<evidence type="ECO:0000256" key="3">
    <source>
        <dbReference type="ARBA" id="ARBA00022516"/>
    </source>
</evidence>
<evidence type="ECO:0000256" key="9">
    <source>
        <dbReference type="ARBA" id="ARBA00046608"/>
    </source>
</evidence>
<keyword evidence="2 10" id="KW-0963">Cytoplasm</keyword>
<dbReference type="EMBL" id="NQNY01000014">
    <property type="protein sequence ID" value="PAK21060.1"/>
    <property type="molecule type" value="Genomic_DNA"/>
</dbReference>
<dbReference type="Gene3D" id="3.40.718.10">
    <property type="entry name" value="Isopropylmalate Dehydrogenase"/>
    <property type="match status" value="1"/>
</dbReference>
<dbReference type="PANTHER" id="PTHR30100:SF1">
    <property type="entry name" value="PHOSPHATE ACYLTRANSFERASE"/>
    <property type="match status" value="1"/>
</dbReference>
<comment type="caution">
    <text evidence="11">The sequence shown here is derived from an EMBL/GenBank/DDBJ whole genome shotgun (WGS) entry which is preliminary data.</text>
</comment>
<evidence type="ECO:0000256" key="1">
    <source>
        <dbReference type="ARBA" id="ARBA00001232"/>
    </source>
</evidence>
<dbReference type="HAMAP" id="MF_00019">
    <property type="entry name" value="PlsX"/>
    <property type="match status" value="1"/>
</dbReference>
<evidence type="ECO:0000256" key="4">
    <source>
        <dbReference type="ARBA" id="ARBA00022679"/>
    </source>
</evidence>
<dbReference type="Proteomes" id="UP000216943">
    <property type="component" value="Unassembled WGS sequence"/>
</dbReference>
<dbReference type="GO" id="GO:0008654">
    <property type="term" value="P:phospholipid biosynthetic process"/>
    <property type="evidence" value="ECO:0007669"/>
    <property type="project" value="UniProtKB-KW"/>
</dbReference>
<evidence type="ECO:0000256" key="5">
    <source>
        <dbReference type="ARBA" id="ARBA00023098"/>
    </source>
</evidence>
<dbReference type="OrthoDB" id="9806408at2"/>
<accession>A0A269TIP7</accession>